<keyword evidence="3" id="KW-0281">Fimbrium</keyword>
<evidence type="ECO:0000259" key="5">
    <source>
        <dbReference type="Pfam" id="PF00419"/>
    </source>
</evidence>
<evidence type="ECO:0000256" key="1">
    <source>
        <dbReference type="ARBA" id="ARBA00004561"/>
    </source>
</evidence>
<dbReference type="GO" id="GO:0043709">
    <property type="term" value="P:cell adhesion involved in single-species biofilm formation"/>
    <property type="evidence" value="ECO:0007669"/>
    <property type="project" value="TreeGrafter"/>
</dbReference>
<dbReference type="PANTHER" id="PTHR33420">
    <property type="entry name" value="FIMBRIAL SUBUNIT ELFA-RELATED"/>
    <property type="match status" value="1"/>
</dbReference>
<proteinExistence type="predicted"/>
<dbReference type="OrthoDB" id="5591224at2"/>
<dbReference type="KEGG" id="sfj:SAMEA4384070_4634"/>
<dbReference type="Proteomes" id="UP000215134">
    <property type="component" value="Chromosome 1"/>
</dbReference>
<gene>
    <name evidence="6" type="ORF">SAMEA4384070_04634</name>
</gene>
<dbReference type="InterPro" id="IPR000259">
    <property type="entry name" value="Adhesion_dom_fimbrial"/>
</dbReference>
<evidence type="ECO:0000256" key="2">
    <source>
        <dbReference type="ARBA" id="ARBA00022729"/>
    </source>
</evidence>
<evidence type="ECO:0000256" key="4">
    <source>
        <dbReference type="SAM" id="SignalP"/>
    </source>
</evidence>
<dbReference type="InterPro" id="IPR036937">
    <property type="entry name" value="Adhesion_dom_fimbrial_sf"/>
</dbReference>
<comment type="subcellular location">
    <subcellularLocation>
        <location evidence="1">Fimbrium</location>
    </subcellularLocation>
</comment>
<dbReference type="AlphaFoldDB" id="A0A240CDM0"/>
<name>A0A240CDM0_SERFI</name>
<dbReference type="STRING" id="1411141.GCA_001590885_03983"/>
<accession>A0A240CDM0</accession>
<reference evidence="6 7" key="1">
    <citation type="submission" date="2017-06" db="EMBL/GenBank/DDBJ databases">
        <authorList>
            <consortium name="Pathogen Informatics"/>
        </authorList>
    </citation>
    <scope>NUCLEOTIDE SEQUENCE [LARGE SCALE GENOMIC DNA]</scope>
    <source>
        <strain evidence="6 7">NCTC12148</strain>
    </source>
</reference>
<evidence type="ECO:0000313" key="6">
    <source>
        <dbReference type="EMBL" id="SNW06015.1"/>
    </source>
</evidence>
<dbReference type="RefSeq" id="WP_061799554.1">
    <property type="nucleotide sequence ID" value="NZ_CAMIQD010000007.1"/>
</dbReference>
<dbReference type="PANTHER" id="PTHR33420:SF31">
    <property type="entry name" value="TYPE 1 FIMBRIN D-MANNOSE SPECIFIC ADHESIN"/>
    <property type="match status" value="1"/>
</dbReference>
<sequence length="334" mass="36235">MKNQYVKFCLPLALTLAAPAAWANGYVTPDGGPKQFYIDLNETNITNQVGFTKLFTYSLGGTYTGKAYCDTPIPKSPHYYKSDSALPASDYGNGYLQLNDFLDLKAEVWIAGNKKAYVTVPFYNESNLLSQHACTPPYAQINNYESGSKGRITFRVRKKIINGVQINDRQIIEMYGRLGSLDGGFGPNPMAQVFIQSAILYVPDKCVVNEGQLINVEFGEISGSNLNGASYPQNIPVRFQCEGGSFEDGTLNIKLAVSGTAASFSTNAFKTDKNDLGIQIKHNGQLVVPNEFYPVPNIGNGGSWNLVAAPLANGGKEIDEGEFNASATIVAAFQ</sequence>
<dbReference type="Gene3D" id="2.60.40.1090">
    <property type="entry name" value="Fimbrial-type adhesion domain"/>
    <property type="match status" value="1"/>
</dbReference>
<keyword evidence="2 4" id="KW-0732">Signal</keyword>
<dbReference type="InterPro" id="IPR050263">
    <property type="entry name" value="Bact_Fimbrial_Adh_Pro"/>
</dbReference>
<dbReference type="SUPFAM" id="SSF49401">
    <property type="entry name" value="Bacterial adhesins"/>
    <property type="match status" value="1"/>
</dbReference>
<dbReference type="InterPro" id="IPR008966">
    <property type="entry name" value="Adhesion_dom_sf"/>
</dbReference>
<evidence type="ECO:0000256" key="3">
    <source>
        <dbReference type="ARBA" id="ARBA00023263"/>
    </source>
</evidence>
<dbReference type="GO" id="GO:0009289">
    <property type="term" value="C:pilus"/>
    <property type="evidence" value="ECO:0007669"/>
    <property type="project" value="UniProtKB-SubCell"/>
</dbReference>
<dbReference type="Pfam" id="PF00419">
    <property type="entry name" value="Fimbrial"/>
    <property type="match status" value="1"/>
</dbReference>
<dbReference type="GeneID" id="75029753"/>
<keyword evidence="7" id="KW-1185">Reference proteome</keyword>
<feature type="signal peptide" evidence="4">
    <location>
        <begin position="1"/>
        <end position="23"/>
    </location>
</feature>
<protein>
    <submittedName>
        <fullName evidence="6">Long polar fimbrial protein LpfD</fullName>
    </submittedName>
</protein>
<dbReference type="EMBL" id="LT906479">
    <property type="protein sequence ID" value="SNW06015.1"/>
    <property type="molecule type" value="Genomic_DNA"/>
</dbReference>
<feature type="chain" id="PRO_5011277747" evidence="4">
    <location>
        <begin position="24"/>
        <end position="334"/>
    </location>
</feature>
<evidence type="ECO:0000313" key="7">
    <source>
        <dbReference type="Proteomes" id="UP000215134"/>
    </source>
</evidence>
<organism evidence="6 7">
    <name type="scientific">Serratia ficaria</name>
    <dbReference type="NCBI Taxonomy" id="61651"/>
    <lineage>
        <taxon>Bacteria</taxon>
        <taxon>Pseudomonadati</taxon>
        <taxon>Pseudomonadota</taxon>
        <taxon>Gammaproteobacteria</taxon>
        <taxon>Enterobacterales</taxon>
        <taxon>Yersiniaceae</taxon>
        <taxon>Serratia</taxon>
    </lineage>
</organism>
<feature type="domain" description="Fimbrial-type adhesion" evidence="5">
    <location>
        <begin position="196"/>
        <end position="334"/>
    </location>
</feature>